<dbReference type="InterPro" id="IPR039506">
    <property type="entry name" value="SPOB_a"/>
</dbReference>
<keyword evidence="7" id="KW-0418">Kinase</keyword>
<sequence>MKKGVRLWVLLTVTFVTTLCLLLSLFYGILTLQTADHVKEKEGQQLLRVGRQLALEPTIQQAVAADEASTALQARSLEIADIYGFDFIVFLDMAGIRLTHPDPAKIGGHFAGNDESPALAGEEHLSVSHGTLGESLRGFVPIYYQQQQVGVVALGLKVTSLSTLAARSKESYTLALVISLVVGLAVSLLVAYYLKRQLHNLEPREIAQLYEERNAMLDESKDVIVVTNLEQQILLANHAAEALYQQMTGEMSLIGKPLTALLQKPFRKQKTEQLYQQNGQDFLLSIAPIRVNQRPKGSIFFLRDATETFLITDQLRNTTAYASALQSQSHEFMNRLHVIYGLVDLEAYDELQIYLRDWLEPEEAFAQQIAFLVKDPLLASFLLGERQKFVENKTPLLLTLDSIPLLPAACMTKWLTLLRYLHRFLLQNGQGEVQLQIHYGASLTFHYTIAALTDQWQGTAFFEELLAETHSTFEEDYSETAVNLYLTFSLGDDYHEDLDR</sequence>
<keyword evidence="6" id="KW-0547">Nucleotide-binding</keyword>
<evidence type="ECO:0000256" key="7">
    <source>
        <dbReference type="ARBA" id="ARBA00022777"/>
    </source>
</evidence>
<dbReference type="InterPro" id="IPR033463">
    <property type="entry name" value="sCache_3"/>
</dbReference>
<comment type="subcellular location">
    <subcellularLocation>
        <location evidence="1">Cell membrane</location>
        <topology evidence="1">Multi-pass membrane protein</topology>
    </subcellularLocation>
</comment>
<evidence type="ECO:0000256" key="1">
    <source>
        <dbReference type="ARBA" id="ARBA00004651"/>
    </source>
</evidence>
<evidence type="ECO:0000256" key="3">
    <source>
        <dbReference type="ARBA" id="ARBA00022553"/>
    </source>
</evidence>
<evidence type="ECO:0000259" key="13">
    <source>
        <dbReference type="PROSITE" id="PS50804"/>
    </source>
</evidence>
<proteinExistence type="predicted"/>
<reference evidence="14 15" key="1">
    <citation type="submission" date="2014-12" db="EMBL/GenBank/DDBJ databases">
        <title>Draft genome sequences of 29 type strains of Enterococci.</title>
        <authorList>
            <person name="Zhong Z."/>
            <person name="Sun Z."/>
            <person name="Liu W."/>
            <person name="Zhang W."/>
            <person name="Zhang H."/>
        </authorList>
    </citation>
    <scope>NUCLEOTIDE SEQUENCE [LARGE SCALE GENOMIC DNA]</scope>
    <source>
        <strain evidence="14 15">DSM 17029</strain>
    </source>
</reference>
<dbReference type="SMART" id="SM00091">
    <property type="entry name" value="PAS"/>
    <property type="match status" value="1"/>
</dbReference>
<keyword evidence="2" id="KW-1003">Cell membrane</keyword>
<dbReference type="InterPro" id="IPR016120">
    <property type="entry name" value="Sig_transdc_His_kin_SpoOB"/>
</dbReference>
<dbReference type="STRING" id="214095.RU97_GL001189"/>
<dbReference type="RefSeq" id="WP_067390542.1">
    <property type="nucleotide sequence ID" value="NZ_JXKH01000002.1"/>
</dbReference>
<dbReference type="Gene3D" id="3.30.450.20">
    <property type="entry name" value="PAS domain"/>
    <property type="match status" value="2"/>
</dbReference>
<keyword evidence="9 12" id="KW-1133">Transmembrane helix</keyword>
<name>A0A1L8RIN2_9ENTE</name>
<evidence type="ECO:0000256" key="8">
    <source>
        <dbReference type="ARBA" id="ARBA00022840"/>
    </source>
</evidence>
<dbReference type="SUPFAM" id="SSF55785">
    <property type="entry name" value="PYP-like sensor domain (PAS domain)"/>
    <property type="match status" value="1"/>
</dbReference>
<evidence type="ECO:0000256" key="9">
    <source>
        <dbReference type="ARBA" id="ARBA00022989"/>
    </source>
</evidence>
<dbReference type="GO" id="GO:0000155">
    <property type="term" value="F:phosphorelay sensor kinase activity"/>
    <property type="evidence" value="ECO:0007669"/>
    <property type="project" value="InterPro"/>
</dbReference>
<dbReference type="GO" id="GO:0005524">
    <property type="term" value="F:ATP binding"/>
    <property type="evidence" value="ECO:0007669"/>
    <property type="project" value="UniProtKB-KW"/>
</dbReference>
<evidence type="ECO:0000313" key="15">
    <source>
        <dbReference type="Proteomes" id="UP000181884"/>
    </source>
</evidence>
<dbReference type="Gene3D" id="1.10.287.130">
    <property type="match status" value="1"/>
</dbReference>
<organism evidence="14 15">
    <name type="scientific">Enterococcus canis</name>
    <dbReference type="NCBI Taxonomy" id="214095"/>
    <lineage>
        <taxon>Bacteria</taxon>
        <taxon>Bacillati</taxon>
        <taxon>Bacillota</taxon>
        <taxon>Bacilli</taxon>
        <taxon>Lactobacillales</taxon>
        <taxon>Enterococcaceae</taxon>
        <taxon>Enterococcus</taxon>
    </lineage>
</organism>
<keyword evidence="4" id="KW-0808">Transferase</keyword>
<dbReference type="InterPro" id="IPR029151">
    <property type="entry name" value="Sensor-like_sf"/>
</dbReference>
<evidence type="ECO:0000256" key="5">
    <source>
        <dbReference type="ARBA" id="ARBA00022692"/>
    </source>
</evidence>
<keyword evidence="11 12" id="KW-0472">Membrane</keyword>
<dbReference type="InterPro" id="IPR035965">
    <property type="entry name" value="PAS-like_dom_sf"/>
</dbReference>
<feature type="transmembrane region" description="Helical" evidence="12">
    <location>
        <begin position="172"/>
        <end position="194"/>
    </location>
</feature>
<dbReference type="Pfam" id="PF14689">
    <property type="entry name" value="SPOB_a"/>
    <property type="match status" value="1"/>
</dbReference>
<dbReference type="EMBL" id="JXKH01000002">
    <property type="protein sequence ID" value="OJG19618.1"/>
    <property type="molecule type" value="Genomic_DNA"/>
</dbReference>
<comment type="caution">
    <text evidence="14">The sequence shown here is derived from an EMBL/GenBank/DDBJ whole genome shotgun (WGS) entry which is preliminary data.</text>
</comment>
<dbReference type="SUPFAM" id="SSF55890">
    <property type="entry name" value="Sporulation response regulatory protein Spo0B"/>
    <property type="match status" value="1"/>
</dbReference>
<dbReference type="PROSITE" id="PS50804">
    <property type="entry name" value="SCAN_BOX"/>
    <property type="match status" value="1"/>
</dbReference>
<evidence type="ECO:0000256" key="4">
    <source>
        <dbReference type="ARBA" id="ARBA00022679"/>
    </source>
</evidence>
<evidence type="ECO:0000256" key="11">
    <source>
        <dbReference type="ARBA" id="ARBA00023136"/>
    </source>
</evidence>
<dbReference type="Pfam" id="PF17203">
    <property type="entry name" value="sCache_3_2"/>
    <property type="match status" value="1"/>
</dbReference>
<evidence type="ECO:0000256" key="6">
    <source>
        <dbReference type="ARBA" id="ARBA00022741"/>
    </source>
</evidence>
<evidence type="ECO:0000256" key="2">
    <source>
        <dbReference type="ARBA" id="ARBA00022475"/>
    </source>
</evidence>
<evidence type="ECO:0000256" key="12">
    <source>
        <dbReference type="SAM" id="Phobius"/>
    </source>
</evidence>
<accession>A0A1L8RIN2</accession>
<dbReference type="InterPro" id="IPR003309">
    <property type="entry name" value="SCAN_dom"/>
</dbReference>
<dbReference type="SUPFAM" id="SSF103190">
    <property type="entry name" value="Sensory domain-like"/>
    <property type="match status" value="1"/>
</dbReference>
<evidence type="ECO:0000256" key="10">
    <source>
        <dbReference type="ARBA" id="ARBA00023012"/>
    </source>
</evidence>
<dbReference type="Proteomes" id="UP000181884">
    <property type="component" value="Unassembled WGS sequence"/>
</dbReference>
<protein>
    <submittedName>
        <fullName evidence="14">PAS domain S-box protein</fullName>
    </submittedName>
</protein>
<feature type="transmembrane region" description="Helical" evidence="12">
    <location>
        <begin position="7"/>
        <end position="30"/>
    </location>
</feature>
<keyword evidence="10" id="KW-0902">Two-component regulatory system</keyword>
<feature type="domain" description="SCAN box" evidence="13">
    <location>
        <begin position="346"/>
        <end position="395"/>
    </location>
</feature>
<keyword evidence="8" id="KW-0067">ATP-binding</keyword>
<dbReference type="AlphaFoldDB" id="A0A1L8RIN2"/>
<keyword evidence="3" id="KW-0597">Phosphoprotein</keyword>
<dbReference type="InterPro" id="IPR000014">
    <property type="entry name" value="PAS"/>
</dbReference>
<keyword evidence="5 12" id="KW-0812">Transmembrane</keyword>
<keyword evidence="15" id="KW-1185">Reference proteome</keyword>
<dbReference type="GO" id="GO:0005886">
    <property type="term" value="C:plasma membrane"/>
    <property type="evidence" value="ECO:0007669"/>
    <property type="project" value="UniProtKB-SubCell"/>
</dbReference>
<gene>
    <name evidence="14" type="ORF">RU97_GL001189</name>
</gene>
<evidence type="ECO:0000313" key="14">
    <source>
        <dbReference type="EMBL" id="OJG19618.1"/>
    </source>
</evidence>